<dbReference type="EMBL" id="CAJPIN010003921">
    <property type="protein sequence ID" value="CAG2056487.1"/>
    <property type="molecule type" value="Genomic_DNA"/>
</dbReference>
<dbReference type="Proteomes" id="UP001153148">
    <property type="component" value="Unassembled WGS sequence"/>
</dbReference>
<evidence type="ECO:0000313" key="2">
    <source>
        <dbReference type="Proteomes" id="UP001153148"/>
    </source>
</evidence>
<evidence type="ECO:0000313" key="1">
    <source>
        <dbReference type="EMBL" id="CAG2056487.1"/>
    </source>
</evidence>
<name>A0ABN7NSE5_TIMPD</name>
<comment type="caution">
    <text evidence="1">The sequence shown here is derived from an EMBL/GenBank/DDBJ whole genome shotgun (WGS) entry which is preliminary data.</text>
</comment>
<sequence>MELKYVGEKTARKTKKEIRRAGFAATRMFAQRMSAGNMLAFLESGDSDLTWLMFLNAPAQSLQLLPPLAITQLTATTRAIRVIASTSGINTVNSNNKSNQSIATTTICNSLKSKPLGNPKETPPDHAKVIDLHSSPEPPKTSTMRLEPEDLDFKFQGGMILNEVVSCTETFGPSVDDLGSEHSTPRFIIGYHCF</sequence>
<keyword evidence="2" id="KW-1185">Reference proteome</keyword>
<reference evidence="1" key="1">
    <citation type="submission" date="2021-03" db="EMBL/GenBank/DDBJ databases">
        <authorList>
            <person name="Tran Van P."/>
        </authorList>
    </citation>
    <scope>NUCLEOTIDE SEQUENCE</scope>
</reference>
<protein>
    <submittedName>
        <fullName evidence="1">Uncharacterized protein</fullName>
    </submittedName>
</protein>
<gene>
    <name evidence="1" type="ORF">TPAB3V08_LOCUS3479</name>
</gene>
<accession>A0ABN7NSE5</accession>
<organism evidence="1 2">
    <name type="scientific">Timema podura</name>
    <name type="common">Walking stick</name>
    <dbReference type="NCBI Taxonomy" id="61482"/>
    <lineage>
        <taxon>Eukaryota</taxon>
        <taxon>Metazoa</taxon>
        <taxon>Ecdysozoa</taxon>
        <taxon>Arthropoda</taxon>
        <taxon>Hexapoda</taxon>
        <taxon>Insecta</taxon>
        <taxon>Pterygota</taxon>
        <taxon>Neoptera</taxon>
        <taxon>Polyneoptera</taxon>
        <taxon>Phasmatodea</taxon>
        <taxon>Timematodea</taxon>
        <taxon>Timematoidea</taxon>
        <taxon>Timematidae</taxon>
        <taxon>Timema</taxon>
    </lineage>
</organism>
<proteinExistence type="predicted"/>